<keyword evidence="2" id="KW-1185">Reference proteome</keyword>
<dbReference type="EMBL" id="CP137642">
    <property type="protein sequence ID" value="WOX57822.1"/>
    <property type="molecule type" value="Genomic_DNA"/>
</dbReference>
<organism evidence="1 2">
    <name type="scientific">Methanoculleus receptaculi</name>
    <dbReference type="NCBI Taxonomy" id="394967"/>
    <lineage>
        <taxon>Archaea</taxon>
        <taxon>Methanobacteriati</taxon>
        <taxon>Methanobacteriota</taxon>
        <taxon>Stenosarchaea group</taxon>
        <taxon>Methanomicrobia</taxon>
        <taxon>Methanomicrobiales</taxon>
        <taxon>Methanomicrobiaceae</taxon>
        <taxon>Methanoculleus</taxon>
    </lineage>
</organism>
<protein>
    <submittedName>
        <fullName evidence="1">Uncharacterized protein</fullName>
    </submittedName>
</protein>
<gene>
    <name evidence="1" type="ORF">R6Y96_00780</name>
</gene>
<dbReference type="Proteomes" id="UP001305652">
    <property type="component" value="Chromosome"/>
</dbReference>
<dbReference type="GeneID" id="85731647"/>
<evidence type="ECO:0000313" key="2">
    <source>
        <dbReference type="Proteomes" id="UP001305652"/>
    </source>
</evidence>
<reference evidence="1 2" key="1">
    <citation type="submission" date="2023-10" db="EMBL/GenBank/DDBJ databases">
        <title>The complete genome sequence of Methanoculleus receptaculi DSM 18860.</title>
        <authorList>
            <person name="Lai S.-J."/>
            <person name="You Y.-T."/>
            <person name="Chen S.-C."/>
        </authorList>
    </citation>
    <scope>NUCLEOTIDE SEQUENCE [LARGE SCALE GENOMIC DNA]</scope>
    <source>
        <strain evidence="1 2">DSM 18860</strain>
    </source>
</reference>
<sequence length="172" mass="18012">MESRNRFLSVLAVLMLFVSVSAGVVSAAQTDQENIEVGEIPPMVGTDDAGARATIHLGSMSTDGDGDTASVAGVGSVTAPAGQNTFTATYSNVNDVDNDGQGAIYRLTVYDALGVAHTTQKRVDWATSGTISVSFNSQGSGDAQYELWCETHNWFDTTTATGGPYIGDLDYV</sequence>
<dbReference type="KEGG" id="mrc:R6Y96_00780"/>
<accession>A0AAX4FVB6</accession>
<proteinExistence type="predicted"/>
<dbReference type="AlphaFoldDB" id="A0AAX4FVB6"/>
<evidence type="ECO:0000313" key="1">
    <source>
        <dbReference type="EMBL" id="WOX57822.1"/>
    </source>
</evidence>
<name>A0AAX4FVB6_9EURY</name>
<dbReference type="RefSeq" id="WP_318621568.1">
    <property type="nucleotide sequence ID" value="NZ_CP137642.1"/>
</dbReference>